<comment type="caution">
    <text evidence="2">The sequence shown here is derived from an EMBL/GenBank/DDBJ whole genome shotgun (WGS) entry which is preliminary data.</text>
</comment>
<dbReference type="Proteomes" id="UP000482800">
    <property type="component" value="Unassembled WGS sequence"/>
</dbReference>
<evidence type="ECO:0000313" key="3">
    <source>
        <dbReference type="Proteomes" id="UP000482800"/>
    </source>
</evidence>
<dbReference type="AlphaFoldDB" id="A0A6V8KNG3"/>
<dbReference type="EMBL" id="BLPF01000004">
    <property type="protein sequence ID" value="GFJ84930.1"/>
    <property type="molecule type" value="Genomic_DNA"/>
</dbReference>
<proteinExistence type="predicted"/>
<keyword evidence="1" id="KW-0812">Transmembrane</keyword>
<evidence type="ECO:0000313" key="2">
    <source>
        <dbReference type="EMBL" id="GFJ84930.1"/>
    </source>
</evidence>
<keyword evidence="1" id="KW-1133">Transmembrane helix</keyword>
<feature type="transmembrane region" description="Helical" evidence="1">
    <location>
        <begin position="23"/>
        <end position="43"/>
    </location>
</feature>
<protein>
    <submittedName>
        <fullName evidence="2">Uncharacterized protein</fullName>
    </submittedName>
</protein>
<name>A0A6V8KNG3_9ACTN</name>
<keyword evidence="3" id="KW-1185">Reference proteome</keyword>
<accession>A0A6V8KNG3</accession>
<reference evidence="2 3" key="2">
    <citation type="submission" date="2020-03" db="EMBL/GenBank/DDBJ databases">
        <authorList>
            <person name="Ichikawa N."/>
            <person name="Kimura A."/>
            <person name="Kitahashi Y."/>
            <person name="Uohara A."/>
        </authorList>
    </citation>
    <scope>NUCLEOTIDE SEQUENCE [LARGE SCALE GENOMIC DNA]</scope>
    <source>
        <strain evidence="2 3">NBRC 108639</strain>
    </source>
</reference>
<reference evidence="2 3" key="1">
    <citation type="submission" date="2020-03" db="EMBL/GenBank/DDBJ databases">
        <title>Whole genome shotgun sequence of Phytohabitans houttuyneae NBRC 108639.</title>
        <authorList>
            <person name="Komaki H."/>
            <person name="Tamura T."/>
        </authorList>
    </citation>
    <scope>NUCLEOTIDE SEQUENCE [LARGE SCALE GENOMIC DNA]</scope>
    <source>
        <strain evidence="2 3">NBRC 108639</strain>
    </source>
</reference>
<keyword evidence="1" id="KW-0472">Membrane</keyword>
<evidence type="ECO:0000256" key="1">
    <source>
        <dbReference type="SAM" id="Phobius"/>
    </source>
</evidence>
<dbReference type="RefSeq" id="WP_173069741.1">
    <property type="nucleotide sequence ID" value="NZ_BAABGO010000035.1"/>
</dbReference>
<organism evidence="2 3">
    <name type="scientific">Phytohabitans houttuyneae</name>
    <dbReference type="NCBI Taxonomy" id="1076126"/>
    <lineage>
        <taxon>Bacteria</taxon>
        <taxon>Bacillati</taxon>
        <taxon>Actinomycetota</taxon>
        <taxon>Actinomycetes</taxon>
        <taxon>Micromonosporales</taxon>
        <taxon>Micromonosporaceae</taxon>
    </lineage>
</organism>
<gene>
    <name evidence="2" type="ORF">Phou_091100</name>
</gene>
<sequence>MKPQSADTGKRARKFSNFLGSRVWQGIGVLVAMLGIMITLTWSSITQWIREWRDPISRVAASIDSPNVDGMEVPHCSSVSGTVSGLSAGHLLWFVIQQPNPEQQPGEFYLITPVPTKGDGRWTVTNVTTGDEPETGRPFWFQLYVTDEKITSLLKMQDYYDANMPVLPRGFLRRLDERQVRRGQYTQEDCGVPRVS</sequence>